<protein>
    <recommendedName>
        <fullName evidence="6">Kinase</fullName>
        <ecNumber evidence="6">2.7.-.-</ecNumber>
    </recommendedName>
</protein>
<name>A0A9U8E8W1_BIOGL</name>
<dbReference type="EC" id="2.7.-.-" evidence="6"/>
<proteinExistence type="inferred from homology"/>
<dbReference type="AlphaFoldDB" id="A0A9U8E8W1"/>
<evidence type="ECO:0000256" key="7">
    <source>
        <dbReference type="SAM" id="MobiDB-lite"/>
    </source>
</evidence>
<dbReference type="GeneID" id="106063721"/>
<comment type="similarity">
    <text evidence="1 6">Belongs to the inositol phosphokinase (IPK) family.</text>
</comment>
<feature type="region of interest" description="Disordered" evidence="7">
    <location>
        <begin position="141"/>
        <end position="177"/>
    </location>
</feature>
<dbReference type="SMR" id="A0A9U8E8W1"/>
<keyword evidence="8" id="KW-1185">Reference proteome</keyword>
<evidence type="ECO:0000256" key="3">
    <source>
        <dbReference type="ARBA" id="ARBA00022741"/>
    </source>
</evidence>
<accession>A0A9U8E8W1</accession>
<dbReference type="Pfam" id="PF03770">
    <property type="entry name" value="IPK"/>
    <property type="match status" value="1"/>
</dbReference>
<dbReference type="GO" id="GO:0005524">
    <property type="term" value="F:ATP binding"/>
    <property type="evidence" value="ECO:0007669"/>
    <property type="project" value="UniProtKB-KW"/>
</dbReference>
<keyword evidence="5" id="KW-0067">ATP-binding</keyword>
<feature type="region of interest" description="Disordered" evidence="7">
    <location>
        <begin position="71"/>
        <end position="117"/>
    </location>
</feature>
<dbReference type="GO" id="GO:0005634">
    <property type="term" value="C:nucleus"/>
    <property type="evidence" value="ECO:0007669"/>
    <property type="project" value="TreeGrafter"/>
</dbReference>
<feature type="compositionally biased region" description="Polar residues" evidence="7">
    <location>
        <begin position="805"/>
        <end position="818"/>
    </location>
</feature>
<dbReference type="SUPFAM" id="SSF56104">
    <property type="entry name" value="SAICAR synthase-like"/>
    <property type="match status" value="1"/>
</dbReference>
<dbReference type="PANTHER" id="PTHR12400:SF26">
    <property type="entry name" value="KINASE"/>
    <property type="match status" value="1"/>
</dbReference>
<evidence type="ECO:0000256" key="2">
    <source>
        <dbReference type="ARBA" id="ARBA00022679"/>
    </source>
</evidence>
<feature type="region of interest" description="Disordered" evidence="7">
    <location>
        <begin position="798"/>
        <end position="818"/>
    </location>
</feature>
<dbReference type="GO" id="GO:0032958">
    <property type="term" value="P:inositol phosphate biosynthetic process"/>
    <property type="evidence" value="ECO:0007669"/>
    <property type="project" value="InterPro"/>
</dbReference>
<keyword evidence="2 6" id="KW-0808">Transferase</keyword>
<evidence type="ECO:0000256" key="1">
    <source>
        <dbReference type="ARBA" id="ARBA00007374"/>
    </source>
</evidence>
<dbReference type="GO" id="GO:0046854">
    <property type="term" value="P:phosphatidylinositol phosphate biosynthetic process"/>
    <property type="evidence" value="ECO:0007669"/>
    <property type="project" value="TreeGrafter"/>
</dbReference>
<sequence length="1272" mass="142548">MESRGRCDVKDKSRLKVRSKSAASLKNSPYYERFLFFEKISSSRGSCCKERSTPLRDSAIDCRNDIVVAQSTRQNSLAKTETAPESRNGSTRDEQTSNRYSSLRDKHLRKSRADSKVEKSRAAHFNFAYGRVSVGECPEDDVSNSFRLPETPLRQRHSSEPRHAKSQRLGVGRPDSVQTEIERTSDTLDDCDNMKCTRLHNSGSEKIFEDHSLKGSQITNTDSMVSTSLMVNETYSRRCHSSPDMTLITPKLKISPSFDDFIPGDPSSPDSQFKPVNESHSQCSGELFQSRSVSPADFFYSASVYPSLMTTCSSPKSEPTPIQRMFRDPAELCGQRSEASIHLTSSCTNLALPKETTRRIHVIKTAHSAPSLPVESSPRLVDDWLTSVLRLREDTPETWIYPEDEQGPCVFMPDNAGDADNFETGSDQVGTGDHEEMIKAPSLENSTQEDKQWSTTGTNTDISIQSTETFTNHDNGAELFFNHNDQPTRCPTCSLGAIAIDSPYDKCCSYCCLHHKNKQCSQVHFSHIYHHGLSGLDDHQEAGYNAEITSNDRSLTLASRHLFGTSEYTPDLSHKSEITICISGEDEVGKSSLSTKLSEDIERSLSLKDSLKELRASPHYIFPSSRPMYEENISSLVPQLSPRNSIGSICSIQSFRSSNADSAVDLGPPDDDHDFEFADFLNQHQSRRFSSRSDNGETADVDQQGESSYNSSEKCSIALNLTHSSIRQSPLHSGIMNRIEPQCISAHFISPQSVKAYCEKTFFALDPQVKSDDSFESKLSLSKESHSSGFRLYESVSKSSRDSLESNTDNQTNLTADTSSDIYLQSKCSISESTVTKSEPQPSNRFVHNTNSGFSPTKLRHEVLIPENLLHNIPELVISDHSETDHPMLNNDQGSLDEAEIELESIGSGSRFSPIAPSPTPSSDSDLLQVEGQCGFRSPSVSSVCSDVSTCSTCTIYSDSDVEKPRKQSSWRKIRSFILWSPFIQVFKKHRYPWIQLAGHQGNFHAGEAGSVLKKLDSREQTCFIKLMSDPLKHCVPEYRGDVEKNGELFIQLQDLLCTFNHPCVMDVKMGVRTYLEEELQKARKSPSLRKDMYQKMIEIDVTAPTSEENEHKAVTKPRYMQWRDEMSSSVELGFRVEGIKKSDGNSSKDFKKTKTRENVFDILKSFVGDNECILDKYIRRLKDIMTTQESSEFFSSHEVIGSSLLFVHDADNNVGVWMIDFGKTEPLPTGVTINHRNQWQEGNHEDGYLFGLDNLVSIFTEVQKGIQSSPV</sequence>
<dbReference type="GO" id="GO:0000828">
    <property type="term" value="F:inositol hexakisphosphate kinase activity"/>
    <property type="evidence" value="ECO:0007669"/>
    <property type="project" value="TreeGrafter"/>
</dbReference>
<dbReference type="OrthoDB" id="338650at2759"/>
<dbReference type="KEGG" id="bgt:106063721"/>
<reference evidence="9" key="1">
    <citation type="submission" date="2025-08" db="UniProtKB">
        <authorList>
            <consortium name="RefSeq"/>
        </authorList>
    </citation>
    <scope>IDENTIFICATION</scope>
</reference>
<evidence type="ECO:0000256" key="6">
    <source>
        <dbReference type="RuleBase" id="RU363090"/>
    </source>
</evidence>
<evidence type="ECO:0000313" key="9">
    <source>
        <dbReference type="RefSeq" id="XP_013077616.2"/>
    </source>
</evidence>
<organism evidence="8 9">
    <name type="scientific">Biomphalaria glabrata</name>
    <name type="common">Bloodfluke planorb</name>
    <name type="synonym">Freshwater snail</name>
    <dbReference type="NCBI Taxonomy" id="6526"/>
    <lineage>
        <taxon>Eukaryota</taxon>
        <taxon>Metazoa</taxon>
        <taxon>Spiralia</taxon>
        <taxon>Lophotrochozoa</taxon>
        <taxon>Mollusca</taxon>
        <taxon>Gastropoda</taxon>
        <taxon>Heterobranchia</taxon>
        <taxon>Euthyneura</taxon>
        <taxon>Panpulmonata</taxon>
        <taxon>Hygrophila</taxon>
        <taxon>Lymnaeoidea</taxon>
        <taxon>Planorbidae</taxon>
        <taxon>Biomphalaria</taxon>
    </lineage>
</organism>
<keyword evidence="3" id="KW-0547">Nucleotide-binding</keyword>
<dbReference type="InterPro" id="IPR005522">
    <property type="entry name" value="IPK"/>
</dbReference>
<feature type="region of interest" description="Disordered" evidence="7">
    <location>
        <begin position="686"/>
        <end position="711"/>
    </location>
</feature>
<dbReference type="GO" id="GO:0005737">
    <property type="term" value="C:cytoplasm"/>
    <property type="evidence" value="ECO:0007669"/>
    <property type="project" value="TreeGrafter"/>
</dbReference>
<gene>
    <name evidence="9" type="primary">LOC106063721</name>
</gene>
<feature type="region of interest" description="Disordered" evidence="7">
    <location>
        <begin position="833"/>
        <end position="852"/>
    </location>
</feature>
<dbReference type="Proteomes" id="UP001165740">
    <property type="component" value="Chromosome 3"/>
</dbReference>
<dbReference type="RefSeq" id="XP_013077616.2">
    <property type="nucleotide sequence ID" value="XM_013222162.2"/>
</dbReference>
<evidence type="ECO:0000313" key="8">
    <source>
        <dbReference type="Proteomes" id="UP001165740"/>
    </source>
</evidence>
<dbReference type="Gene3D" id="3.30.470.160">
    <property type="entry name" value="Inositol polyphosphate kinase"/>
    <property type="match status" value="1"/>
</dbReference>
<dbReference type="FunFam" id="3.30.470.160:FF:000001">
    <property type="entry name" value="Kinase"/>
    <property type="match status" value="1"/>
</dbReference>
<evidence type="ECO:0000256" key="5">
    <source>
        <dbReference type="ARBA" id="ARBA00022840"/>
    </source>
</evidence>
<dbReference type="InterPro" id="IPR038286">
    <property type="entry name" value="IPK_sf"/>
</dbReference>
<dbReference type="PANTHER" id="PTHR12400">
    <property type="entry name" value="INOSITOL POLYPHOSPHATE KINASE"/>
    <property type="match status" value="1"/>
</dbReference>
<keyword evidence="4 6" id="KW-0418">Kinase</keyword>
<feature type="compositionally biased region" description="Polar residues" evidence="7">
    <location>
        <begin position="71"/>
        <end position="89"/>
    </location>
</feature>
<evidence type="ECO:0000256" key="4">
    <source>
        <dbReference type="ARBA" id="ARBA00022777"/>
    </source>
</evidence>